<evidence type="ECO:0000313" key="1">
    <source>
        <dbReference type="EMBL" id="CEI67895.1"/>
    </source>
</evidence>
<proteinExistence type="predicted"/>
<dbReference type="Proteomes" id="UP000245910">
    <property type="component" value="Chromosome III"/>
</dbReference>
<dbReference type="AlphaFoldDB" id="A0A2L2U1G3"/>
<sequence length="397" mass="44784">MALQSPDTQLQSAFITCLPRENRDKIYLELWRSCGLRQHIIWHHDKDDVTKSHFCRWSCTTPFEVQGKLQAYLDAKRQKLGITTNVSFTDKTSALQLYSTWKNHFACGERIAEVHGEKASPGVGTCSSRGSCWVKNKPNTESSSVWSSYLGILLSCKAISSECIKSIYESTTFIFTDVIALNLFVGFCKVPEFQQQGFNVAIPPPAIRTFGRNMELSLEPVFPMLLPCSSPMMTLKTEERHACLDFHGLCLDRLENLNTLNIWISARCTVLLLDRQANNIDQSPYNITQLSIESLKKVLAPLSHVKNITISMPLEDDTGVEDGYVVNSTPLKIWRRGSGDRFHPSLLPVFDVERFSSLVHFSTDRTVRMAHNPLTVTNVHPVVGLGIIDAQTFMLQR</sequence>
<protein>
    <submittedName>
        <fullName evidence="1">Uncharacterized protein</fullName>
    </submittedName>
</protein>
<name>A0A2L2U1G3_9HYPO</name>
<reference evidence="2" key="1">
    <citation type="submission" date="2014-10" db="EMBL/GenBank/DDBJ databases">
        <authorList>
            <person name="King R."/>
        </authorList>
    </citation>
    <scope>NUCLEOTIDE SEQUENCE [LARGE SCALE GENOMIC DNA]</scope>
    <source>
        <strain evidence="2">A3/5</strain>
    </source>
</reference>
<accession>A0A2L2U1G3</accession>
<evidence type="ECO:0000313" key="2">
    <source>
        <dbReference type="Proteomes" id="UP000245910"/>
    </source>
</evidence>
<organism evidence="1 2">
    <name type="scientific">Fusarium venenatum</name>
    <dbReference type="NCBI Taxonomy" id="56646"/>
    <lineage>
        <taxon>Eukaryota</taxon>
        <taxon>Fungi</taxon>
        <taxon>Dikarya</taxon>
        <taxon>Ascomycota</taxon>
        <taxon>Pezizomycotina</taxon>
        <taxon>Sordariomycetes</taxon>
        <taxon>Hypocreomycetidae</taxon>
        <taxon>Hypocreales</taxon>
        <taxon>Nectriaceae</taxon>
        <taxon>Fusarium</taxon>
    </lineage>
</organism>
<dbReference type="STRING" id="56646.A0A2L2U1G3"/>
<keyword evidence="2" id="KW-1185">Reference proteome</keyword>
<dbReference type="OrthoDB" id="4757095at2759"/>
<dbReference type="EMBL" id="LN649231">
    <property type="protein sequence ID" value="CEI67895.1"/>
    <property type="molecule type" value="Genomic_DNA"/>
</dbReference>